<dbReference type="Proteomes" id="UP000054359">
    <property type="component" value="Unassembled WGS sequence"/>
</dbReference>
<feature type="compositionally biased region" description="Basic residues" evidence="1">
    <location>
        <begin position="89"/>
        <end position="101"/>
    </location>
</feature>
<feature type="region of interest" description="Disordered" evidence="1">
    <location>
        <begin position="1"/>
        <end position="39"/>
    </location>
</feature>
<sequence>MAKKGGSKEGVTRDSSISLPSEQKMASESNKQKISKIHDMFPDATKDHIAKILQYYDDDENKAIDAITRDGGKEALSNSLADSGSLKSKNNKNKKKKKKGKKEMGIPATASFDADDSSSLHSSSNVDADIEKETQRTENGNIEEITDDRSFSSPLNSERLSSIEVDALNNSQIKGFVTNKQDVKFTDVAYEATASEISCSTNEIVGKCPKSAENVRESPVSDCSEKQEELGVKKEKHRTNSESHIKHIPRQ</sequence>
<gene>
    <name evidence="3" type="ORF">X975_06608</name>
</gene>
<name>A0A087TKR4_STEMI</name>
<feature type="region of interest" description="Disordered" evidence="1">
    <location>
        <begin position="210"/>
        <end position="251"/>
    </location>
</feature>
<protein>
    <recommendedName>
        <fullName evidence="2">CUE domain-containing protein</fullName>
    </recommendedName>
</protein>
<dbReference type="OrthoDB" id="6136201at2759"/>
<organism evidence="3 4">
    <name type="scientific">Stegodyphus mimosarum</name>
    <name type="common">African social velvet spider</name>
    <dbReference type="NCBI Taxonomy" id="407821"/>
    <lineage>
        <taxon>Eukaryota</taxon>
        <taxon>Metazoa</taxon>
        <taxon>Ecdysozoa</taxon>
        <taxon>Arthropoda</taxon>
        <taxon>Chelicerata</taxon>
        <taxon>Arachnida</taxon>
        <taxon>Araneae</taxon>
        <taxon>Araneomorphae</taxon>
        <taxon>Entelegynae</taxon>
        <taxon>Eresoidea</taxon>
        <taxon>Eresidae</taxon>
        <taxon>Stegodyphus</taxon>
    </lineage>
</organism>
<dbReference type="Gene3D" id="1.10.8.10">
    <property type="entry name" value="DNA helicase RuvA subunit, C-terminal domain"/>
    <property type="match status" value="1"/>
</dbReference>
<reference evidence="3 4" key="1">
    <citation type="submission" date="2013-11" db="EMBL/GenBank/DDBJ databases">
        <title>Genome sequencing of Stegodyphus mimosarum.</title>
        <authorList>
            <person name="Bechsgaard J."/>
        </authorList>
    </citation>
    <scope>NUCLEOTIDE SEQUENCE [LARGE SCALE GENOMIC DNA]</scope>
</reference>
<dbReference type="SUPFAM" id="SSF46934">
    <property type="entry name" value="UBA-like"/>
    <property type="match status" value="1"/>
</dbReference>
<evidence type="ECO:0000313" key="3">
    <source>
        <dbReference type="EMBL" id="KFM65703.1"/>
    </source>
</evidence>
<dbReference type="OMA" id="CSTNEIV"/>
<dbReference type="AlphaFoldDB" id="A0A087TKR4"/>
<dbReference type="GO" id="GO:0043130">
    <property type="term" value="F:ubiquitin binding"/>
    <property type="evidence" value="ECO:0007669"/>
    <property type="project" value="InterPro"/>
</dbReference>
<feature type="non-terminal residue" evidence="3">
    <location>
        <position position="251"/>
    </location>
</feature>
<dbReference type="EMBL" id="KK115676">
    <property type="protein sequence ID" value="KFM65703.1"/>
    <property type="molecule type" value="Genomic_DNA"/>
</dbReference>
<feature type="compositionally biased region" description="Basic and acidic residues" evidence="1">
    <location>
        <begin position="223"/>
        <end position="245"/>
    </location>
</feature>
<dbReference type="PROSITE" id="PS51140">
    <property type="entry name" value="CUE"/>
    <property type="match status" value="1"/>
</dbReference>
<feature type="domain" description="CUE" evidence="2">
    <location>
        <begin position="29"/>
        <end position="72"/>
    </location>
</feature>
<feature type="compositionally biased region" description="Low complexity" evidence="1">
    <location>
        <begin position="108"/>
        <end position="127"/>
    </location>
</feature>
<dbReference type="Pfam" id="PF02845">
    <property type="entry name" value="CUE"/>
    <property type="match status" value="1"/>
</dbReference>
<proteinExistence type="predicted"/>
<feature type="compositionally biased region" description="Basic and acidic residues" evidence="1">
    <location>
        <begin position="1"/>
        <end position="12"/>
    </location>
</feature>
<evidence type="ECO:0000256" key="1">
    <source>
        <dbReference type="SAM" id="MobiDB-lite"/>
    </source>
</evidence>
<dbReference type="InterPro" id="IPR003892">
    <property type="entry name" value="CUE"/>
</dbReference>
<dbReference type="InterPro" id="IPR009060">
    <property type="entry name" value="UBA-like_sf"/>
</dbReference>
<accession>A0A087TKR4</accession>
<evidence type="ECO:0000259" key="2">
    <source>
        <dbReference type="PROSITE" id="PS51140"/>
    </source>
</evidence>
<evidence type="ECO:0000313" key="4">
    <source>
        <dbReference type="Proteomes" id="UP000054359"/>
    </source>
</evidence>
<feature type="compositionally biased region" description="Polar residues" evidence="1">
    <location>
        <begin position="13"/>
        <end position="29"/>
    </location>
</feature>
<feature type="region of interest" description="Disordered" evidence="1">
    <location>
        <begin position="75"/>
        <end position="155"/>
    </location>
</feature>
<keyword evidence="4" id="KW-1185">Reference proteome</keyword>